<evidence type="ECO:0000313" key="3">
    <source>
        <dbReference type="Proteomes" id="UP000054776"/>
    </source>
</evidence>
<feature type="compositionally biased region" description="Basic and acidic residues" evidence="1">
    <location>
        <begin position="18"/>
        <end position="33"/>
    </location>
</feature>
<organism evidence="2 3">
    <name type="scientific">Trichinella spiralis</name>
    <name type="common">Trichina worm</name>
    <dbReference type="NCBI Taxonomy" id="6334"/>
    <lineage>
        <taxon>Eukaryota</taxon>
        <taxon>Metazoa</taxon>
        <taxon>Ecdysozoa</taxon>
        <taxon>Nematoda</taxon>
        <taxon>Enoplea</taxon>
        <taxon>Dorylaimia</taxon>
        <taxon>Trichinellida</taxon>
        <taxon>Trichinellidae</taxon>
        <taxon>Trichinella</taxon>
    </lineage>
</organism>
<dbReference type="AlphaFoldDB" id="A0A0V1BKJ4"/>
<dbReference type="InParanoid" id="A0A0V1BKJ4"/>
<comment type="caution">
    <text evidence="2">The sequence shown here is derived from an EMBL/GenBank/DDBJ whole genome shotgun (WGS) entry which is preliminary data.</text>
</comment>
<proteinExistence type="predicted"/>
<feature type="region of interest" description="Disordered" evidence="1">
    <location>
        <begin position="18"/>
        <end position="45"/>
    </location>
</feature>
<evidence type="ECO:0000256" key="1">
    <source>
        <dbReference type="SAM" id="MobiDB-lite"/>
    </source>
</evidence>
<gene>
    <name evidence="2" type="ORF">T01_11306</name>
</gene>
<keyword evidence="3" id="KW-1185">Reference proteome</keyword>
<protein>
    <submittedName>
        <fullName evidence="2">Uncharacterized protein</fullName>
    </submittedName>
</protein>
<reference evidence="2 3" key="1">
    <citation type="submission" date="2015-01" db="EMBL/GenBank/DDBJ databases">
        <title>Evolution of Trichinella species and genotypes.</title>
        <authorList>
            <person name="Korhonen P.K."/>
            <person name="Edoardo P."/>
            <person name="Giuseppe L.R."/>
            <person name="Gasser R.B."/>
        </authorList>
    </citation>
    <scope>NUCLEOTIDE SEQUENCE [LARGE SCALE GENOMIC DNA]</scope>
    <source>
        <strain evidence="2">ISS3</strain>
    </source>
</reference>
<accession>A0A0V1BKJ4</accession>
<sequence>MWRQVVRVEARSENVDKKTRLSERRGTITERRRTNWRGPRGRSASPTLRVVTMGASLEINTARHPR</sequence>
<name>A0A0V1BKJ4_TRISP</name>
<evidence type="ECO:0000313" key="2">
    <source>
        <dbReference type="EMBL" id="KRY37256.1"/>
    </source>
</evidence>
<dbReference type="Proteomes" id="UP000054776">
    <property type="component" value="Unassembled WGS sequence"/>
</dbReference>
<dbReference type="EMBL" id="JYDH01000035">
    <property type="protein sequence ID" value="KRY37256.1"/>
    <property type="molecule type" value="Genomic_DNA"/>
</dbReference>